<feature type="non-terminal residue" evidence="1">
    <location>
        <position position="288"/>
    </location>
</feature>
<sequence>MPALPGNKVKGALLVSGFRIRSVDDVSADDEGPNIRKTRLVARFLHGKKSDERPVRFTRFTSRDRGARQGLEISYDRFLVFQCLVSNSVFIILTDSQQETAHLLKFRDVAIGGVYAIAEPMFRGVMGDGVKIIDTKEYMIPSVYDNERLVNPATLPTNVGFKAFGMENVKIRFGPVWIEDRVCSGETCDRQYSSSLDCLCLARGRRNSWVLRCIVCSPELPGGECEMQSYAFSKLFLPPGILENPLKEEDIDVFELRDSMDRIAERVNGTDGVPLAERGWTIYGWYKP</sequence>
<accession>A0A7J6KMP3</accession>
<evidence type="ECO:0000313" key="1">
    <source>
        <dbReference type="EMBL" id="KAF4648270.1"/>
    </source>
</evidence>
<dbReference type="AlphaFoldDB" id="A0A7J6KMP3"/>
<keyword evidence="2" id="KW-1185">Reference proteome</keyword>
<dbReference type="Proteomes" id="UP000591131">
    <property type="component" value="Unassembled WGS sequence"/>
</dbReference>
<gene>
    <name evidence="1" type="ORF">FOL47_003488</name>
</gene>
<organism evidence="1 2">
    <name type="scientific">Perkinsus chesapeaki</name>
    <name type="common">Clam parasite</name>
    <name type="synonym">Perkinsus andrewsi</name>
    <dbReference type="NCBI Taxonomy" id="330153"/>
    <lineage>
        <taxon>Eukaryota</taxon>
        <taxon>Sar</taxon>
        <taxon>Alveolata</taxon>
        <taxon>Perkinsozoa</taxon>
        <taxon>Perkinsea</taxon>
        <taxon>Perkinsida</taxon>
        <taxon>Perkinsidae</taxon>
        <taxon>Perkinsus</taxon>
    </lineage>
</organism>
<proteinExistence type="predicted"/>
<evidence type="ECO:0000313" key="2">
    <source>
        <dbReference type="Proteomes" id="UP000591131"/>
    </source>
</evidence>
<dbReference type="EMBL" id="JAAPAO010002086">
    <property type="protein sequence ID" value="KAF4648270.1"/>
    <property type="molecule type" value="Genomic_DNA"/>
</dbReference>
<protein>
    <submittedName>
        <fullName evidence="1">Uncharacterized protein</fullName>
    </submittedName>
</protein>
<reference evidence="1 2" key="1">
    <citation type="submission" date="2020-04" db="EMBL/GenBank/DDBJ databases">
        <title>Perkinsus chesapeaki whole genome sequence.</title>
        <authorList>
            <person name="Bogema D.R."/>
        </authorList>
    </citation>
    <scope>NUCLEOTIDE SEQUENCE [LARGE SCALE GENOMIC DNA]</scope>
    <source>
        <strain evidence="1">ATCC PRA-425</strain>
    </source>
</reference>
<name>A0A7J6KMP3_PERCH</name>
<comment type="caution">
    <text evidence="1">The sequence shown here is derived from an EMBL/GenBank/DDBJ whole genome shotgun (WGS) entry which is preliminary data.</text>
</comment>